<feature type="transmembrane region" description="Helical" evidence="1">
    <location>
        <begin position="157"/>
        <end position="178"/>
    </location>
</feature>
<dbReference type="EMBL" id="CP038636">
    <property type="protein sequence ID" value="QBY55595.1"/>
    <property type="molecule type" value="Genomic_DNA"/>
</dbReference>
<dbReference type="GO" id="GO:0016020">
    <property type="term" value="C:membrane"/>
    <property type="evidence" value="ECO:0007669"/>
    <property type="project" value="InterPro"/>
</dbReference>
<dbReference type="InterPro" id="IPR000620">
    <property type="entry name" value="EamA_dom"/>
</dbReference>
<feature type="transmembrane region" description="Helical" evidence="1">
    <location>
        <begin position="127"/>
        <end position="145"/>
    </location>
</feature>
<sequence length="347" mass="37641">MTTVGQAKVSFRARSIRWGFIWALWCAVLWGAWYVPGAAVWKEAPFAAMDMANPRQFLTAAAVITTFNAFSVLLFLFLWLIVLDKFKDFGRTLVQVRRISKWYFAAAIFGGPMAIFGSFLAMGYVGAVFAAIAGLLYPIVGASIARVWYNEKITMRAALGILVIIGGGVAIYAPGILGELSGASGKHTSWLGYLGGAMAALGWGVEGALAGRALDVTDPDCGITVRFTAEALYWLCLVLPALALFGDIDVMRMMAQTWNLKAMTWLLLAGITFGFCYVSWYKSFPLIGVGRGQAIAALYGAFAVVFLAAFTLQFPAWNFLLGLTLVVSGAFLMYTEKSDVLEVVRAL</sequence>
<organism evidence="3 4">
    <name type="scientific">Cupriavidus oxalaticus</name>
    <dbReference type="NCBI Taxonomy" id="96344"/>
    <lineage>
        <taxon>Bacteria</taxon>
        <taxon>Pseudomonadati</taxon>
        <taxon>Pseudomonadota</taxon>
        <taxon>Betaproteobacteria</taxon>
        <taxon>Burkholderiales</taxon>
        <taxon>Burkholderiaceae</taxon>
        <taxon>Cupriavidus</taxon>
    </lineage>
</organism>
<dbReference type="Pfam" id="PF00892">
    <property type="entry name" value="EamA"/>
    <property type="match status" value="1"/>
</dbReference>
<proteinExistence type="predicted"/>
<dbReference type="AlphaFoldDB" id="A0A4P7LIG0"/>
<dbReference type="SUPFAM" id="SSF103481">
    <property type="entry name" value="Multidrug resistance efflux transporter EmrE"/>
    <property type="match status" value="2"/>
</dbReference>
<reference evidence="3 4" key="1">
    <citation type="submission" date="2019-03" db="EMBL/GenBank/DDBJ databases">
        <title>Efficiently degradation of phenoxyalkanoic acid herbicides by Cupriavidus oxalaticus strain X32.</title>
        <authorList>
            <person name="Sheng X."/>
        </authorList>
    </citation>
    <scope>NUCLEOTIDE SEQUENCE [LARGE SCALE GENOMIC DNA]</scope>
    <source>
        <strain evidence="3 4">X32</strain>
        <plasmid evidence="3 4">unnamed1</plasmid>
    </source>
</reference>
<feature type="transmembrane region" description="Helical" evidence="1">
    <location>
        <begin position="231"/>
        <end position="250"/>
    </location>
</feature>
<feature type="domain" description="EamA" evidence="2">
    <location>
        <begin position="191"/>
        <end position="334"/>
    </location>
</feature>
<accession>A0A4P7LIG0</accession>
<keyword evidence="1" id="KW-0472">Membrane</keyword>
<feature type="transmembrane region" description="Helical" evidence="1">
    <location>
        <begin position="61"/>
        <end position="82"/>
    </location>
</feature>
<name>A0A4P7LIG0_9BURK</name>
<geneLocation type="plasmid" evidence="3">
    <name>unnamed1</name>
</geneLocation>
<feature type="transmembrane region" description="Helical" evidence="1">
    <location>
        <begin position="292"/>
        <end position="310"/>
    </location>
</feature>
<dbReference type="OrthoDB" id="5604143at2"/>
<dbReference type="InterPro" id="IPR037185">
    <property type="entry name" value="EmrE-like"/>
</dbReference>
<evidence type="ECO:0000313" key="4">
    <source>
        <dbReference type="Proteomes" id="UP000295294"/>
    </source>
</evidence>
<feature type="transmembrane region" description="Helical" evidence="1">
    <location>
        <begin position="262"/>
        <end position="280"/>
    </location>
</feature>
<protein>
    <submittedName>
        <fullName evidence="3">DMT family transporter</fullName>
    </submittedName>
</protein>
<keyword evidence="1" id="KW-1133">Transmembrane helix</keyword>
<evidence type="ECO:0000259" key="2">
    <source>
        <dbReference type="Pfam" id="PF00892"/>
    </source>
</evidence>
<keyword evidence="1" id="KW-0812">Transmembrane</keyword>
<dbReference type="Proteomes" id="UP000295294">
    <property type="component" value="Plasmid unnamed1"/>
</dbReference>
<evidence type="ECO:0000313" key="3">
    <source>
        <dbReference type="EMBL" id="QBY55595.1"/>
    </source>
</evidence>
<gene>
    <name evidence="3" type="ORF">E0W60_31840</name>
</gene>
<dbReference type="KEGG" id="cox:E0W60_31840"/>
<feature type="transmembrane region" description="Helical" evidence="1">
    <location>
        <begin position="316"/>
        <end position="335"/>
    </location>
</feature>
<evidence type="ECO:0000256" key="1">
    <source>
        <dbReference type="SAM" id="Phobius"/>
    </source>
</evidence>
<feature type="transmembrane region" description="Helical" evidence="1">
    <location>
        <begin position="20"/>
        <end position="41"/>
    </location>
</feature>
<feature type="transmembrane region" description="Helical" evidence="1">
    <location>
        <begin position="102"/>
        <end position="121"/>
    </location>
</feature>
<keyword evidence="3" id="KW-0614">Plasmid</keyword>
<dbReference type="RefSeq" id="WP_135706834.1">
    <property type="nucleotide sequence ID" value="NZ_CP038636.1"/>
</dbReference>
<feature type="transmembrane region" description="Helical" evidence="1">
    <location>
        <begin position="190"/>
        <end position="210"/>
    </location>
</feature>